<reference evidence="2" key="1">
    <citation type="submission" date="2021-06" db="EMBL/GenBank/DDBJ databases">
        <title>Parelaphostrongylus tenuis whole genome reference sequence.</title>
        <authorList>
            <person name="Garwood T.J."/>
            <person name="Larsen P.A."/>
            <person name="Fountain-Jones N.M."/>
            <person name="Garbe J.R."/>
            <person name="Macchietto M.G."/>
            <person name="Kania S.A."/>
            <person name="Gerhold R.W."/>
            <person name="Richards J.E."/>
            <person name="Wolf T.M."/>
        </authorList>
    </citation>
    <scope>NUCLEOTIDE SEQUENCE</scope>
    <source>
        <strain evidence="2">MNPRO001-30</strain>
        <tissue evidence="2">Meninges</tissue>
    </source>
</reference>
<proteinExistence type="predicted"/>
<name>A0AAD5M4A3_PARTN</name>
<keyword evidence="3" id="KW-1185">Reference proteome</keyword>
<accession>A0AAD5M4A3</accession>
<evidence type="ECO:0000256" key="1">
    <source>
        <dbReference type="SAM" id="MobiDB-lite"/>
    </source>
</evidence>
<evidence type="ECO:0000313" key="3">
    <source>
        <dbReference type="Proteomes" id="UP001196413"/>
    </source>
</evidence>
<feature type="compositionally biased region" description="Polar residues" evidence="1">
    <location>
        <begin position="1"/>
        <end position="29"/>
    </location>
</feature>
<feature type="region of interest" description="Disordered" evidence="1">
    <location>
        <begin position="1"/>
        <end position="35"/>
    </location>
</feature>
<gene>
    <name evidence="2" type="ORF">KIN20_006136</name>
</gene>
<comment type="caution">
    <text evidence="2">The sequence shown here is derived from an EMBL/GenBank/DDBJ whole genome shotgun (WGS) entry which is preliminary data.</text>
</comment>
<dbReference type="Proteomes" id="UP001196413">
    <property type="component" value="Unassembled WGS sequence"/>
</dbReference>
<organism evidence="2 3">
    <name type="scientific">Parelaphostrongylus tenuis</name>
    <name type="common">Meningeal worm</name>
    <dbReference type="NCBI Taxonomy" id="148309"/>
    <lineage>
        <taxon>Eukaryota</taxon>
        <taxon>Metazoa</taxon>
        <taxon>Ecdysozoa</taxon>
        <taxon>Nematoda</taxon>
        <taxon>Chromadorea</taxon>
        <taxon>Rhabditida</taxon>
        <taxon>Rhabditina</taxon>
        <taxon>Rhabditomorpha</taxon>
        <taxon>Strongyloidea</taxon>
        <taxon>Metastrongylidae</taxon>
        <taxon>Parelaphostrongylus</taxon>
    </lineage>
</organism>
<dbReference type="EMBL" id="JAHQIW010000848">
    <property type="protein sequence ID" value="KAJ1350363.1"/>
    <property type="molecule type" value="Genomic_DNA"/>
</dbReference>
<protein>
    <submittedName>
        <fullName evidence="2">Uncharacterized protein</fullName>
    </submittedName>
</protein>
<sequence length="58" mass="6061">MATTSASVTDNPMFSSLKSFFSRPNTANTGEKGKTRASLIQCEGDCVGESALAFKPAT</sequence>
<dbReference type="AlphaFoldDB" id="A0AAD5M4A3"/>
<evidence type="ECO:0000313" key="2">
    <source>
        <dbReference type="EMBL" id="KAJ1350363.1"/>
    </source>
</evidence>